<dbReference type="PANTHER" id="PTHR20982">
    <property type="entry name" value="RIBOSOME RECYCLING FACTOR"/>
    <property type="match status" value="1"/>
</dbReference>
<keyword evidence="5" id="KW-1185">Reference proteome</keyword>
<dbReference type="Gene3D" id="3.30.1360.40">
    <property type="match status" value="1"/>
</dbReference>
<dbReference type="Gene3D" id="1.10.132.20">
    <property type="entry name" value="Ribosome-recycling factor"/>
    <property type="match status" value="1"/>
</dbReference>
<gene>
    <name evidence="4" type="ORF">RQL38_02235</name>
</gene>
<evidence type="ECO:0000259" key="3">
    <source>
        <dbReference type="Pfam" id="PF01765"/>
    </source>
</evidence>
<protein>
    <submittedName>
        <fullName evidence="4">Ribosome recycling factor</fullName>
    </submittedName>
</protein>
<dbReference type="Proteomes" id="UP001360424">
    <property type="component" value="Chromosome"/>
</dbReference>
<dbReference type="InterPro" id="IPR023584">
    <property type="entry name" value="Ribosome_recyc_fac_dom"/>
</dbReference>
<proteinExistence type="inferred from homology"/>
<feature type="domain" description="Ribosome recycling factor" evidence="3">
    <location>
        <begin position="22"/>
        <end position="185"/>
    </location>
</feature>
<reference evidence="4" key="1">
    <citation type="submission" date="2023-09" db="EMBL/GenBank/DDBJ databases">
        <title>Genomes of two closely related lineages of the louse Polyplax serrata with different host specificities.</title>
        <authorList>
            <person name="Martinu J."/>
            <person name="Tarabai H."/>
            <person name="Stefka J."/>
            <person name="Hypsa V."/>
        </authorList>
    </citation>
    <scope>NUCLEOTIDE SEQUENCE [LARGE SCALE GENOMIC DNA]</scope>
    <source>
        <strain evidence="4">HR10_N</strain>
    </source>
</reference>
<evidence type="ECO:0000313" key="5">
    <source>
        <dbReference type="Proteomes" id="UP001360424"/>
    </source>
</evidence>
<comment type="similarity">
    <text evidence="1">Belongs to the RRF family.</text>
</comment>
<dbReference type="PANTHER" id="PTHR20982:SF3">
    <property type="entry name" value="MITOCHONDRIAL RIBOSOME RECYCLING FACTOR PSEUDO 1"/>
    <property type="match status" value="1"/>
</dbReference>
<dbReference type="RefSeq" id="WP_338521449.1">
    <property type="nucleotide sequence ID" value="NZ_CP135136.1"/>
</dbReference>
<name>A0ABZ2GXV3_9GAMM</name>
<dbReference type="Pfam" id="PF01765">
    <property type="entry name" value="RRF"/>
    <property type="match status" value="1"/>
</dbReference>
<evidence type="ECO:0000313" key="4">
    <source>
        <dbReference type="EMBL" id="WWR11955.1"/>
    </source>
</evidence>
<evidence type="ECO:0000256" key="1">
    <source>
        <dbReference type="ARBA" id="ARBA00005912"/>
    </source>
</evidence>
<accession>A0ABZ2GXV3</accession>
<evidence type="ECO:0000256" key="2">
    <source>
        <dbReference type="ARBA" id="ARBA00022917"/>
    </source>
</evidence>
<organism evidence="4 5">
    <name type="scientific">Candidatus Legionella polyplacis</name>
    <dbReference type="NCBI Taxonomy" id="2005262"/>
    <lineage>
        <taxon>Bacteria</taxon>
        <taxon>Pseudomonadati</taxon>
        <taxon>Pseudomonadota</taxon>
        <taxon>Gammaproteobacteria</taxon>
        <taxon>Legionellales</taxon>
        <taxon>Legionellaceae</taxon>
        <taxon>Legionella</taxon>
    </lineage>
</organism>
<keyword evidence="2" id="KW-0648">Protein biosynthesis</keyword>
<dbReference type="InterPro" id="IPR036191">
    <property type="entry name" value="RRF_sf"/>
</dbReference>
<dbReference type="SUPFAM" id="SSF55194">
    <property type="entry name" value="Ribosome recycling factor, RRF"/>
    <property type="match status" value="1"/>
</dbReference>
<dbReference type="EMBL" id="CP135136">
    <property type="protein sequence ID" value="WWR11955.1"/>
    <property type="molecule type" value="Genomic_DNA"/>
</dbReference>
<sequence length="189" mass="22316">MIINNIKSDVICKMDKVLFSMQDNLKKNVMIRINSSLLNNIIVNYNCNKFFLRKIANISILDFRTLIVKPWDKNLVNFIKKSILDSNLGLSVIVKKEDIYVYSPLLTEEKRKRIVVYIKSMGEEARVCIRNIRRDVNNHCKILSKSKKISKDDERYLIRDVVQKLTDLYVSKINKLVEDKKDEILTYRK</sequence>
<dbReference type="InterPro" id="IPR002661">
    <property type="entry name" value="Ribosome_recyc_fac"/>
</dbReference>